<dbReference type="AlphaFoldDB" id="A0A401Z1J0"/>
<dbReference type="Gene3D" id="3.40.50.300">
    <property type="entry name" value="P-loop containing nucleotide triphosphate hydrolases"/>
    <property type="match status" value="1"/>
</dbReference>
<keyword evidence="1" id="KW-0238">DNA-binding</keyword>
<protein>
    <submittedName>
        <fullName evidence="4">Transcriptional regulator</fullName>
    </submittedName>
</protein>
<dbReference type="Pfam" id="PF25873">
    <property type="entry name" value="WHD_MalT"/>
    <property type="match status" value="1"/>
</dbReference>
<dbReference type="GO" id="GO:0006355">
    <property type="term" value="P:regulation of DNA-templated transcription"/>
    <property type="evidence" value="ECO:0007669"/>
    <property type="project" value="InterPro"/>
</dbReference>
<name>A0A401Z1J0_9ACTN</name>
<dbReference type="SUPFAM" id="SSF48452">
    <property type="entry name" value="TPR-like"/>
    <property type="match status" value="1"/>
</dbReference>
<evidence type="ECO:0000256" key="1">
    <source>
        <dbReference type="ARBA" id="ARBA00023125"/>
    </source>
</evidence>
<dbReference type="InterPro" id="IPR059106">
    <property type="entry name" value="WHD_MalT"/>
</dbReference>
<dbReference type="PROSITE" id="PS50043">
    <property type="entry name" value="HTH_LUXR_2"/>
    <property type="match status" value="1"/>
</dbReference>
<dbReference type="SUPFAM" id="SSF46894">
    <property type="entry name" value="C-terminal effector domain of the bipartite response regulators"/>
    <property type="match status" value="1"/>
</dbReference>
<dbReference type="CDD" id="cd06170">
    <property type="entry name" value="LuxR_C_like"/>
    <property type="match status" value="1"/>
</dbReference>
<dbReference type="SUPFAM" id="SSF52540">
    <property type="entry name" value="P-loop containing nucleoside triphosphate hydrolases"/>
    <property type="match status" value="1"/>
</dbReference>
<dbReference type="InterPro" id="IPR027417">
    <property type="entry name" value="P-loop_NTPase"/>
</dbReference>
<dbReference type="SMART" id="SM00421">
    <property type="entry name" value="HTH_LUXR"/>
    <property type="match status" value="1"/>
</dbReference>
<feature type="domain" description="HTH luxR-type" evidence="3">
    <location>
        <begin position="822"/>
        <end position="887"/>
    </location>
</feature>
<comment type="caution">
    <text evidence="4">The sequence shown here is derived from an EMBL/GenBank/DDBJ whole genome shotgun (WGS) entry which is preliminary data.</text>
</comment>
<organism evidence="4 5">
    <name type="scientific">Embleya hyalina</name>
    <dbReference type="NCBI Taxonomy" id="516124"/>
    <lineage>
        <taxon>Bacteria</taxon>
        <taxon>Bacillati</taxon>
        <taxon>Actinomycetota</taxon>
        <taxon>Actinomycetes</taxon>
        <taxon>Kitasatosporales</taxon>
        <taxon>Streptomycetaceae</taxon>
        <taxon>Embleya</taxon>
    </lineage>
</organism>
<keyword evidence="5" id="KW-1185">Reference proteome</keyword>
<dbReference type="InterPro" id="IPR016032">
    <property type="entry name" value="Sig_transdc_resp-reg_C-effctor"/>
</dbReference>
<dbReference type="InterPro" id="IPR011990">
    <property type="entry name" value="TPR-like_helical_dom_sf"/>
</dbReference>
<dbReference type="Pfam" id="PF17874">
    <property type="entry name" value="TPR_MalT"/>
    <property type="match status" value="1"/>
</dbReference>
<dbReference type="InterPro" id="IPR036388">
    <property type="entry name" value="WH-like_DNA-bd_sf"/>
</dbReference>
<evidence type="ECO:0000259" key="3">
    <source>
        <dbReference type="PROSITE" id="PS50043"/>
    </source>
</evidence>
<dbReference type="PRINTS" id="PR00038">
    <property type="entry name" value="HTHLUXR"/>
</dbReference>
<reference evidence="4 5" key="1">
    <citation type="submission" date="2018-12" db="EMBL/GenBank/DDBJ databases">
        <title>Draft genome sequence of Embleya hyalina NBRC 13850T.</title>
        <authorList>
            <person name="Komaki H."/>
            <person name="Hosoyama A."/>
            <person name="Kimura A."/>
            <person name="Ichikawa N."/>
            <person name="Tamura T."/>
        </authorList>
    </citation>
    <scope>NUCLEOTIDE SEQUENCE [LARGE SCALE GENOMIC DNA]</scope>
    <source>
        <strain evidence="4 5">NBRC 13850</strain>
    </source>
</reference>
<dbReference type="InterPro" id="IPR000792">
    <property type="entry name" value="Tscrpt_reg_LuxR_C"/>
</dbReference>
<sequence length="889" mass="95185">MYHHTAPDPVGASPRRDPGGPADPLLSARFAVPAVPRFTVRRPALVARLTSGIETSLTLIDGVAGAGKTVLAAQWAASGRAPRRTVWLTADRGDTSGTFWAYLLEALRRHGIAPSLGVGTPVPTEGVDRSFLVRLAAEFADLREPVVLVLDAFDTVSSHDITDDLYFVLTHAGGGLRLVLTARDEASTPLRRHRVSGDLTEIRDADLRFSTAEADELLRAHALEVSPECVRLLVERTEGWAAGLRLCALAMSRAADPEAFVRDFAVDRTAIPDYLLAEVLDAQPPGTQDLLLRAAVTDRVHPELMAALTGRRDVEWTLARLARAHAFLDRVDASDRYRLHPLFAESLRIELRHRCPDLEPRLRRRAARWFAGAGRPTDALEQATAGHDWRYAAELMVDDLQIGRLFTGAERERLAHALAGLPSDVPGAAAALVGAALRLAAHDLDGCTAGLRRADARPRDPTAPTWLLARALVGVLAARAAGDPTVAGRAAADADRQMRRLSAPLVERHPEIPALVLTGLGATELHAGRFDRAEADLTAAVAVCHGPDTREPLCDALGMLALDELLRGRLSDAEAHAHASLAAAEAATTPPKDPMGMDHLVLAGVEVERDDLAAARLHLDLAATFAGPHTEPVATVEAAVIGARLATAAGDWRQALAVLRAAGSALPAARTRAWERDEMAIARSGAHLAHGDADAALDVLDGVDRDDPGHAVALARALLAAGRGDRAVEMLAGVTDDATLGRTRACLIRAEAAAEAGALPAARHWLRVAVGVASAERLRRVFVESGPWTRRLLRQDPELVRAHDWLPVRALGCLRLGSRGQSPALVGPLSDREIDVLRQAARMLSTQEIAAELCVSANTVKTHLKSIHRKLCVTRRSEAVHRARDLGIL</sequence>
<gene>
    <name evidence="4" type="ORF">EHYA_08471</name>
</gene>
<proteinExistence type="predicted"/>
<dbReference type="Gene3D" id="1.10.10.10">
    <property type="entry name" value="Winged helix-like DNA-binding domain superfamily/Winged helix DNA-binding domain"/>
    <property type="match status" value="1"/>
</dbReference>
<dbReference type="InterPro" id="IPR039420">
    <property type="entry name" value="WalR-like"/>
</dbReference>
<dbReference type="GO" id="GO:0003677">
    <property type="term" value="F:DNA binding"/>
    <property type="evidence" value="ECO:0007669"/>
    <property type="project" value="UniProtKB-KW"/>
</dbReference>
<dbReference type="EMBL" id="BIFH01000042">
    <property type="protein sequence ID" value="GCE00745.1"/>
    <property type="molecule type" value="Genomic_DNA"/>
</dbReference>
<evidence type="ECO:0000313" key="4">
    <source>
        <dbReference type="EMBL" id="GCE00745.1"/>
    </source>
</evidence>
<dbReference type="Gene3D" id="1.25.40.10">
    <property type="entry name" value="Tetratricopeptide repeat domain"/>
    <property type="match status" value="1"/>
</dbReference>
<feature type="region of interest" description="Disordered" evidence="2">
    <location>
        <begin position="1"/>
        <end position="24"/>
    </location>
</feature>
<dbReference type="InterPro" id="IPR041617">
    <property type="entry name" value="TPR_MalT"/>
</dbReference>
<accession>A0A401Z1J0</accession>
<dbReference type="PANTHER" id="PTHR43214">
    <property type="entry name" value="TWO-COMPONENT RESPONSE REGULATOR"/>
    <property type="match status" value="1"/>
</dbReference>
<evidence type="ECO:0000313" key="5">
    <source>
        <dbReference type="Proteomes" id="UP000286931"/>
    </source>
</evidence>
<dbReference type="Pfam" id="PF00196">
    <property type="entry name" value="GerE"/>
    <property type="match status" value="1"/>
</dbReference>
<evidence type="ECO:0000256" key="2">
    <source>
        <dbReference type="SAM" id="MobiDB-lite"/>
    </source>
</evidence>
<dbReference type="Proteomes" id="UP000286931">
    <property type="component" value="Unassembled WGS sequence"/>
</dbReference>